<evidence type="ECO:0000256" key="1">
    <source>
        <dbReference type="ARBA" id="ARBA00008754"/>
    </source>
</evidence>
<name>A0A9D1V245_9BACT</name>
<keyword evidence="2 5" id="KW-0413">Isomerase</keyword>
<comment type="similarity">
    <text evidence="1">Belongs to the LacAB/RpiB family.</text>
</comment>
<evidence type="ECO:0000256" key="2">
    <source>
        <dbReference type="ARBA" id="ARBA00023235"/>
    </source>
</evidence>
<evidence type="ECO:0000313" key="5">
    <source>
        <dbReference type="EMBL" id="HIX04319.1"/>
    </source>
</evidence>
<dbReference type="InterPro" id="IPR036569">
    <property type="entry name" value="RpiB_LacA_LacB_sf"/>
</dbReference>
<dbReference type="Gene3D" id="3.40.1400.10">
    <property type="entry name" value="Sugar-phosphate isomerase, RpiB/LacA/LacB"/>
    <property type="match status" value="1"/>
</dbReference>
<dbReference type="SUPFAM" id="SSF89623">
    <property type="entry name" value="Ribose/Galactose isomerase RpiB/AlsB"/>
    <property type="match status" value="1"/>
</dbReference>
<sequence>MKIAIACDHAGYEYKEKLVEYLRTQGYEVKDFGTHSAESMDYPDTVHPMAAAVEAGEFDRGIALCGSGNGVCMTVNKHQGIRGALCWSVEIAWLARLHNNANVCCLPARFISYEDAQDIVERFLTTEFEGGRHQRRVEKIPVTSH</sequence>
<reference evidence="5" key="2">
    <citation type="submission" date="2021-04" db="EMBL/GenBank/DDBJ databases">
        <authorList>
            <person name="Gilroy R."/>
        </authorList>
    </citation>
    <scope>NUCLEOTIDE SEQUENCE</scope>
    <source>
        <strain evidence="5">23274</strain>
    </source>
</reference>
<organism evidence="5 6">
    <name type="scientific">Candidatus Odoribacter faecigallinarum</name>
    <dbReference type="NCBI Taxonomy" id="2838706"/>
    <lineage>
        <taxon>Bacteria</taxon>
        <taxon>Pseudomonadati</taxon>
        <taxon>Bacteroidota</taxon>
        <taxon>Bacteroidia</taxon>
        <taxon>Bacteroidales</taxon>
        <taxon>Odoribacteraceae</taxon>
        <taxon>Odoribacter</taxon>
    </lineage>
</organism>
<dbReference type="GO" id="GO:0009052">
    <property type="term" value="P:pentose-phosphate shunt, non-oxidative branch"/>
    <property type="evidence" value="ECO:0007669"/>
    <property type="project" value="TreeGrafter"/>
</dbReference>
<feature type="binding site" evidence="4">
    <location>
        <begin position="8"/>
        <end position="9"/>
    </location>
    <ligand>
        <name>D-ribulose 5-phosphate</name>
        <dbReference type="ChEBI" id="CHEBI:58121"/>
    </ligand>
</feature>
<dbReference type="InterPro" id="IPR003500">
    <property type="entry name" value="RpiB_LacA_LacB"/>
</dbReference>
<dbReference type="EMBL" id="DXFT01000185">
    <property type="protein sequence ID" value="HIX04319.1"/>
    <property type="molecule type" value="Genomic_DNA"/>
</dbReference>
<feature type="binding site" evidence="4">
    <location>
        <position position="109"/>
    </location>
    <ligand>
        <name>D-ribulose 5-phosphate</name>
        <dbReference type="ChEBI" id="CHEBI:58121"/>
    </ligand>
</feature>
<feature type="active site" description="Proton acceptor" evidence="3">
    <location>
        <position position="65"/>
    </location>
</feature>
<dbReference type="PIRSF" id="PIRSF005384">
    <property type="entry name" value="RpiB_LacA_B"/>
    <property type="match status" value="1"/>
</dbReference>
<feature type="active site" description="Proton donor" evidence="3">
    <location>
        <position position="98"/>
    </location>
</feature>
<feature type="binding site" evidence="4">
    <location>
        <position position="132"/>
    </location>
    <ligand>
        <name>D-ribulose 5-phosphate</name>
        <dbReference type="ChEBI" id="CHEBI:58121"/>
    </ligand>
</feature>
<evidence type="ECO:0000256" key="3">
    <source>
        <dbReference type="PIRSR" id="PIRSR005384-1"/>
    </source>
</evidence>
<evidence type="ECO:0000256" key="4">
    <source>
        <dbReference type="PIRSR" id="PIRSR005384-2"/>
    </source>
</evidence>
<evidence type="ECO:0000313" key="6">
    <source>
        <dbReference type="Proteomes" id="UP000824202"/>
    </source>
</evidence>
<protein>
    <submittedName>
        <fullName evidence="5">Ribose 5-phosphate isomerase B</fullName>
        <ecNumber evidence="5">5.3.1.6</ecNumber>
    </submittedName>
</protein>
<dbReference type="NCBIfam" id="TIGR01120">
    <property type="entry name" value="rpiB"/>
    <property type="match status" value="1"/>
</dbReference>
<feature type="binding site" evidence="4">
    <location>
        <begin position="66"/>
        <end position="70"/>
    </location>
    <ligand>
        <name>D-ribulose 5-phosphate</name>
        <dbReference type="ChEBI" id="CHEBI:58121"/>
    </ligand>
</feature>
<dbReference type="Proteomes" id="UP000824202">
    <property type="component" value="Unassembled WGS sequence"/>
</dbReference>
<gene>
    <name evidence="5" type="primary">rpiB</name>
    <name evidence="5" type="ORF">H9863_09450</name>
</gene>
<dbReference type="AlphaFoldDB" id="A0A9D1V245"/>
<proteinExistence type="inferred from homology"/>
<dbReference type="Pfam" id="PF02502">
    <property type="entry name" value="LacAB_rpiB"/>
    <property type="match status" value="1"/>
</dbReference>
<comment type="caution">
    <text evidence="5">The sequence shown here is derived from an EMBL/GenBank/DDBJ whole genome shotgun (WGS) entry which is preliminary data.</text>
</comment>
<dbReference type="GO" id="GO:0004751">
    <property type="term" value="F:ribose-5-phosphate isomerase activity"/>
    <property type="evidence" value="ECO:0007669"/>
    <property type="project" value="UniProtKB-EC"/>
</dbReference>
<reference evidence="5" key="1">
    <citation type="journal article" date="2021" name="PeerJ">
        <title>Extensive microbial diversity within the chicken gut microbiome revealed by metagenomics and culture.</title>
        <authorList>
            <person name="Gilroy R."/>
            <person name="Ravi A."/>
            <person name="Getino M."/>
            <person name="Pursley I."/>
            <person name="Horton D.L."/>
            <person name="Alikhan N.F."/>
            <person name="Baker D."/>
            <person name="Gharbi K."/>
            <person name="Hall N."/>
            <person name="Watson M."/>
            <person name="Adriaenssens E.M."/>
            <person name="Foster-Nyarko E."/>
            <person name="Jarju S."/>
            <person name="Secka A."/>
            <person name="Antonio M."/>
            <person name="Oren A."/>
            <person name="Chaudhuri R.R."/>
            <person name="La Ragione R."/>
            <person name="Hildebrand F."/>
            <person name="Pallen M.J."/>
        </authorList>
    </citation>
    <scope>NUCLEOTIDE SEQUENCE</scope>
    <source>
        <strain evidence="5">23274</strain>
    </source>
</reference>
<dbReference type="NCBIfam" id="TIGR00689">
    <property type="entry name" value="rpiB_lacA_lacB"/>
    <property type="match status" value="1"/>
</dbReference>
<accession>A0A9D1V245</accession>
<dbReference type="GO" id="GO:0019316">
    <property type="term" value="P:D-allose catabolic process"/>
    <property type="evidence" value="ECO:0007669"/>
    <property type="project" value="TreeGrafter"/>
</dbReference>
<dbReference type="InterPro" id="IPR004785">
    <property type="entry name" value="RpiB"/>
</dbReference>
<dbReference type="PANTHER" id="PTHR30345">
    <property type="entry name" value="RIBOSE-5-PHOSPHATE ISOMERASE B"/>
    <property type="match status" value="1"/>
</dbReference>
<feature type="binding site" evidence="4">
    <location>
        <position position="99"/>
    </location>
    <ligand>
        <name>D-ribulose 5-phosphate</name>
        <dbReference type="ChEBI" id="CHEBI:58121"/>
    </ligand>
</feature>
<dbReference type="EC" id="5.3.1.6" evidence="5"/>
<dbReference type="NCBIfam" id="NF004051">
    <property type="entry name" value="PRK05571.1"/>
    <property type="match status" value="1"/>
</dbReference>
<dbReference type="PANTHER" id="PTHR30345:SF0">
    <property type="entry name" value="DNA DAMAGE-REPAIR_TOLERATION PROTEIN DRT102"/>
    <property type="match status" value="1"/>
</dbReference>
<feature type="binding site" evidence="4">
    <location>
        <position position="136"/>
    </location>
    <ligand>
        <name>D-ribulose 5-phosphate</name>
        <dbReference type="ChEBI" id="CHEBI:58121"/>
    </ligand>
</feature>